<organism evidence="1 2">
    <name type="scientific">Comamonas serinivorans</name>
    <dbReference type="NCBI Taxonomy" id="1082851"/>
    <lineage>
        <taxon>Bacteria</taxon>
        <taxon>Pseudomonadati</taxon>
        <taxon>Pseudomonadota</taxon>
        <taxon>Betaproteobacteria</taxon>
        <taxon>Burkholderiales</taxon>
        <taxon>Comamonadaceae</taxon>
        <taxon>Comamonas</taxon>
    </lineage>
</organism>
<evidence type="ECO:0000313" key="1">
    <source>
        <dbReference type="EMBL" id="ARU03364.1"/>
    </source>
</evidence>
<name>A0A1Y0EIE0_9BURK</name>
<dbReference type="SUPFAM" id="SSF55729">
    <property type="entry name" value="Acyl-CoA N-acyltransferases (Nat)"/>
    <property type="match status" value="1"/>
</dbReference>
<accession>A0A1Y0EIE0</accession>
<gene>
    <name evidence="1" type="ORF">CCO03_00480</name>
</gene>
<proteinExistence type="predicted"/>
<dbReference type="KEGG" id="cser:CCO03_00480"/>
<sequence length="134" mass="15106">MAHDPAAGGPALDLRHVDNDAELQASFAVMQALRPHWQDAARYREQFARQRTQGYRLQHTLLHGRSVVVDDRVVTASARGLRVGERLVQAVRQQARQLQAHHLVLDTGLHMALAQRFDVRQGLLARGLHFVEPL</sequence>
<dbReference type="Proteomes" id="UP000196138">
    <property type="component" value="Chromosome"/>
</dbReference>
<protein>
    <recommendedName>
        <fullName evidence="3">GNAT family N-acetyltransferase</fullName>
    </recommendedName>
</protein>
<reference evidence="1 2" key="1">
    <citation type="submission" date="2017-05" db="EMBL/GenBank/DDBJ databases">
        <authorList>
            <person name="Song R."/>
            <person name="Chenine A.L."/>
            <person name="Ruprecht R.M."/>
        </authorList>
    </citation>
    <scope>NUCLEOTIDE SEQUENCE [LARGE SCALE GENOMIC DNA]</scope>
    <source>
        <strain evidence="1 2">DSM 26136</strain>
    </source>
</reference>
<keyword evidence="2" id="KW-1185">Reference proteome</keyword>
<evidence type="ECO:0008006" key="3">
    <source>
        <dbReference type="Google" id="ProtNLM"/>
    </source>
</evidence>
<dbReference type="InterPro" id="IPR016181">
    <property type="entry name" value="Acyl_CoA_acyltransferase"/>
</dbReference>
<dbReference type="EMBL" id="CP021455">
    <property type="protein sequence ID" value="ARU03364.1"/>
    <property type="molecule type" value="Genomic_DNA"/>
</dbReference>
<dbReference type="AlphaFoldDB" id="A0A1Y0EIE0"/>
<evidence type="ECO:0000313" key="2">
    <source>
        <dbReference type="Proteomes" id="UP000196138"/>
    </source>
</evidence>
<dbReference type="OrthoDB" id="9805924at2"/>
<dbReference type="Gene3D" id="3.40.630.30">
    <property type="match status" value="1"/>
</dbReference>
<dbReference type="RefSeq" id="WP_087275794.1">
    <property type="nucleotide sequence ID" value="NZ_CP021455.1"/>
</dbReference>